<dbReference type="PROSITE" id="PS50887">
    <property type="entry name" value="GGDEF"/>
    <property type="match status" value="1"/>
</dbReference>
<protein>
    <recommendedName>
        <fullName evidence="1">diguanylate cyclase</fullName>
        <ecNumber evidence="1">2.7.7.65</ecNumber>
    </recommendedName>
</protein>
<dbReference type="InterPro" id="IPR029787">
    <property type="entry name" value="Nucleotide_cyclase"/>
</dbReference>
<dbReference type="InterPro" id="IPR000160">
    <property type="entry name" value="GGDEF_dom"/>
</dbReference>
<dbReference type="CDD" id="cd13706">
    <property type="entry name" value="PBP2_HisK_like_1"/>
    <property type="match status" value="1"/>
</dbReference>
<dbReference type="PANTHER" id="PTHR45138">
    <property type="entry name" value="REGULATORY COMPONENTS OF SENSORY TRANSDUCTION SYSTEM"/>
    <property type="match status" value="1"/>
</dbReference>
<dbReference type="SUPFAM" id="SSF55073">
    <property type="entry name" value="Nucleotide cyclase"/>
    <property type="match status" value="1"/>
</dbReference>
<dbReference type="GO" id="GO:0052621">
    <property type="term" value="F:diguanylate cyclase activity"/>
    <property type="evidence" value="ECO:0007669"/>
    <property type="project" value="UniProtKB-EC"/>
</dbReference>
<evidence type="ECO:0000313" key="4">
    <source>
        <dbReference type="EMBL" id="OOE39221.1"/>
    </source>
</evidence>
<dbReference type="CDD" id="cd01949">
    <property type="entry name" value="GGDEF"/>
    <property type="match status" value="1"/>
</dbReference>
<dbReference type="GO" id="GO:0043709">
    <property type="term" value="P:cell adhesion involved in single-species biofilm formation"/>
    <property type="evidence" value="ECO:0007669"/>
    <property type="project" value="TreeGrafter"/>
</dbReference>
<comment type="caution">
    <text evidence="4">The sequence shown here is derived from an EMBL/GenBank/DDBJ whole genome shotgun (WGS) entry which is preliminary data.</text>
</comment>
<feature type="domain" description="GGDEF" evidence="3">
    <location>
        <begin position="319"/>
        <end position="451"/>
    </location>
</feature>
<dbReference type="Pfam" id="PF00990">
    <property type="entry name" value="GGDEF"/>
    <property type="match status" value="1"/>
</dbReference>
<dbReference type="GO" id="GO:1902201">
    <property type="term" value="P:negative regulation of bacterial-type flagellum-dependent cell motility"/>
    <property type="evidence" value="ECO:0007669"/>
    <property type="project" value="TreeGrafter"/>
</dbReference>
<dbReference type="Gene3D" id="3.30.70.270">
    <property type="match status" value="1"/>
</dbReference>
<dbReference type="SMART" id="SM00267">
    <property type="entry name" value="GGDEF"/>
    <property type="match status" value="1"/>
</dbReference>
<keyword evidence="2" id="KW-1133">Transmembrane helix</keyword>
<evidence type="ECO:0000259" key="3">
    <source>
        <dbReference type="PROSITE" id="PS50887"/>
    </source>
</evidence>
<dbReference type="EMBL" id="MUEO01000099">
    <property type="protein sequence ID" value="OOE39221.1"/>
    <property type="molecule type" value="Genomic_DNA"/>
</dbReference>
<dbReference type="EC" id="2.7.7.65" evidence="1"/>
<dbReference type="InterPro" id="IPR050469">
    <property type="entry name" value="Diguanylate_Cyclase"/>
</dbReference>
<gene>
    <name evidence="4" type="ORF">BZG09_16970</name>
</gene>
<dbReference type="AlphaFoldDB" id="A0AB36JW06"/>
<proteinExistence type="predicted"/>
<dbReference type="Pfam" id="PF00497">
    <property type="entry name" value="SBP_bac_3"/>
    <property type="match status" value="1"/>
</dbReference>
<dbReference type="GO" id="GO:0005886">
    <property type="term" value="C:plasma membrane"/>
    <property type="evidence" value="ECO:0007669"/>
    <property type="project" value="TreeGrafter"/>
</dbReference>
<dbReference type="InterPro" id="IPR001638">
    <property type="entry name" value="Solute-binding_3/MltF_N"/>
</dbReference>
<dbReference type="InterPro" id="IPR043128">
    <property type="entry name" value="Rev_trsase/Diguanyl_cyclase"/>
</dbReference>
<dbReference type="NCBIfam" id="TIGR00254">
    <property type="entry name" value="GGDEF"/>
    <property type="match status" value="1"/>
</dbReference>
<evidence type="ECO:0000313" key="5">
    <source>
        <dbReference type="Proteomes" id="UP000188726"/>
    </source>
</evidence>
<organism evidence="4 5">
    <name type="scientific">Salinivibrio kushneri</name>
    <dbReference type="NCBI Taxonomy" id="1908198"/>
    <lineage>
        <taxon>Bacteria</taxon>
        <taxon>Pseudomonadati</taxon>
        <taxon>Pseudomonadota</taxon>
        <taxon>Gammaproteobacteria</taxon>
        <taxon>Vibrionales</taxon>
        <taxon>Vibrionaceae</taxon>
        <taxon>Salinivibrio</taxon>
    </lineage>
</organism>
<sequence>MVVVFLFATNTYSYKENKIKRETLTVAGSKAWKPFSYLSDTGKPQGILIDLWRDFGRRKGYTIEFLLTDWENSIEIVRSGRADVHSGLISSDERSNVLEVGAPIFAIDVYLFFHQTMNGTPAESVLDVDRDYEVGVVAGGYEEEFMSKNYPHVELRTFTSSQNLVDAVLENDIKIFITDLQVVNYSLYDSEARPTFYPVKKLYRETLHVGLKKGRSEQANTVDYSFPWLDETFKIKLLNRWVYYDVETVYPSYLLPASVVIFALLIISYILLLRRTVKKKTHALQVANFMLQEQVVRDSLTGLHNRRYFYQYLDSLGQGGTALMIFDVDNFKQFNDTYGHEYGDEVLRFIAKMVKKILPNGAIFCRIGGEEFAILQSFPTSCDAMIQAENIRSEIEENTFRYFKKLSSPITISLGLAYYIGSMHHKSIIDADRAMYEAKSQGKNRVVCVVFD</sequence>
<reference evidence="4 5" key="1">
    <citation type="journal article" date="2017" name="Genome Announc.">
        <title>Draft Genome Sequences of Salinivibrio proteolyticus, Salinivibrio sharmensis, Salinivibrio siamensis, Salinivibrio costicola subsp. alcaliphilus, Salinivibrio costicola subsp. vallismortis, and 29 New Isolates Belonging to the Genus Salinivibrio.</title>
        <authorList>
            <person name="Lopez-Hermoso C."/>
            <person name="de la Haba R.R."/>
            <person name="Sanchez-Porro C."/>
            <person name="Bayliss S.C."/>
            <person name="Feil E.J."/>
            <person name="Ventosa A."/>
        </authorList>
    </citation>
    <scope>NUCLEOTIDE SEQUENCE [LARGE SCALE GENOMIC DNA]</scope>
    <source>
        <strain evidence="4 5">IC202</strain>
    </source>
</reference>
<dbReference type="PANTHER" id="PTHR45138:SF5">
    <property type="entry name" value="BIFUNCTIONAL PERIPLASMIC SUBSTRATE BINDING PROTEIN_CYTOPLASMIC DIGUANYLATE CYCLASE"/>
    <property type="match status" value="1"/>
</dbReference>
<dbReference type="Proteomes" id="UP000188726">
    <property type="component" value="Unassembled WGS sequence"/>
</dbReference>
<evidence type="ECO:0000256" key="2">
    <source>
        <dbReference type="SAM" id="Phobius"/>
    </source>
</evidence>
<accession>A0AB36JW06</accession>
<keyword evidence="2" id="KW-0812">Transmembrane</keyword>
<evidence type="ECO:0000256" key="1">
    <source>
        <dbReference type="ARBA" id="ARBA00012528"/>
    </source>
</evidence>
<keyword evidence="2" id="KW-0472">Membrane</keyword>
<dbReference type="SUPFAM" id="SSF53850">
    <property type="entry name" value="Periplasmic binding protein-like II"/>
    <property type="match status" value="1"/>
</dbReference>
<name>A0AB36JW06_9GAMM</name>
<feature type="transmembrane region" description="Helical" evidence="2">
    <location>
        <begin position="253"/>
        <end position="272"/>
    </location>
</feature>
<dbReference type="Gene3D" id="3.40.190.10">
    <property type="entry name" value="Periplasmic binding protein-like II"/>
    <property type="match status" value="2"/>
</dbReference>
<dbReference type="SMART" id="SM00062">
    <property type="entry name" value="PBPb"/>
    <property type="match status" value="1"/>
</dbReference>